<dbReference type="GO" id="GO:0000976">
    <property type="term" value="F:transcription cis-regulatory region binding"/>
    <property type="evidence" value="ECO:0007669"/>
    <property type="project" value="TreeGrafter"/>
</dbReference>
<keyword evidence="1" id="KW-0479">Metal-binding</keyword>
<evidence type="ECO:0000256" key="2">
    <source>
        <dbReference type="ARBA" id="ARBA00022771"/>
    </source>
</evidence>
<keyword evidence="3" id="KW-0862">Zinc</keyword>
<dbReference type="NCBIfam" id="TIGR01566">
    <property type="entry name" value="ZF_HD_prot_N"/>
    <property type="match status" value="1"/>
</dbReference>
<dbReference type="EMBL" id="WOCE01000002">
    <property type="protein sequence ID" value="KAE9618838.1"/>
    <property type="molecule type" value="Genomic_DNA"/>
</dbReference>
<accession>A0A6A4QWU3</accession>
<evidence type="ECO:0000259" key="5">
    <source>
        <dbReference type="PROSITE" id="PS51523"/>
    </source>
</evidence>
<dbReference type="GO" id="GO:0003700">
    <property type="term" value="F:DNA-binding transcription factor activity"/>
    <property type="evidence" value="ECO:0007669"/>
    <property type="project" value="TreeGrafter"/>
</dbReference>
<feature type="region of interest" description="Disordered" evidence="4">
    <location>
        <begin position="124"/>
        <end position="149"/>
    </location>
</feature>
<dbReference type="GO" id="GO:0050793">
    <property type="term" value="P:regulation of developmental process"/>
    <property type="evidence" value="ECO:0007669"/>
    <property type="project" value="TreeGrafter"/>
</dbReference>
<dbReference type="GO" id="GO:0005634">
    <property type="term" value="C:nucleus"/>
    <property type="evidence" value="ECO:0007669"/>
    <property type="project" value="TreeGrafter"/>
</dbReference>
<sequence>MLLHAPKPVSKGDTHLPPLSYINPLPLHGNSQLFYIPFSCIQEYKMLGMNKFQGGTISYERVVIFKECMRNHGALLGFVCRDGCLEFIGGGRRGDDDNKGDAMICATCSCHRNFHRKVIVSKPISKSNKPDNNINSVNANPSLVSRSRM</sequence>
<comment type="caution">
    <text evidence="6">The sequence shown here is derived from an EMBL/GenBank/DDBJ whole genome shotgun (WGS) entry which is preliminary data.</text>
</comment>
<dbReference type="GO" id="GO:0008270">
    <property type="term" value="F:zinc ion binding"/>
    <property type="evidence" value="ECO:0007669"/>
    <property type="project" value="UniProtKB-KW"/>
</dbReference>
<evidence type="ECO:0000256" key="3">
    <source>
        <dbReference type="ARBA" id="ARBA00022833"/>
    </source>
</evidence>
<evidence type="ECO:0000313" key="6">
    <source>
        <dbReference type="EMBL" id="KAE9618838.1"/>
    </source>
</evidence>
<name>A0A6A4QWU3_LUPAL</name>
<reference evidence="7" key="1">
    <citation type="journal article" date="2020" name="Nat. Commun.">
        <title>Genome sequence of the cluster root forming white lupin.</title>
        <authorList>
            <person name="Hufnagel B."/>
            <person name="Marques A."/>
            <person name="Soriano A."/>
            <person name="Marques L."/>
            <person name="Divol F."/>
            <person name="Doumas P."/>
            <person name="Sallet E."/>
            <person name="Mancinotti D."/>
            <person name="Carrere S."/>
            <person name="Marande W."/>
            <person name="Arribat S."/>
            <person name="Keller J."/>
            <person name="Huneau C."/>
            <person name="Blein T."/>
            <person name="Aime D."/>
            <person name="Laguerre M."/>
            <person name="Taylor J."/>
            <person name="Schubert V."/>
            <person name="Nelson M."/>
            <person name="Geu-Flores F."/>
            <person name="Crespi M."/>
            <person name="Gallardo-Guerrero K."/>
            <person name="Delaux P.-M."/>
            <person name="Salse J."/>
            <person name="Berges H."/>
            <person name="Guyot R."/>
            <person name="Gouzy J."/>
            <person name="Peret B."/>
        </authorList>
    </citation>
    <scope>NUCLEOTIDE SEQUENCE [LARGE SCALE GENOMIC DNA]</scope>
    <source>
        <strain evidence="7">cv. Amiga</strain>
    </source>
</reference>
<evidence type="ECO:0000313" key="7">
    <source>
        <dbReference type="Proteomes" id="UP000447434"/>
    </source>
</evidence>
<dbReference type="InterPro" id="IPR006456">
    <property type="entry name" value="ZF_HD_homeobox_Cys/His_dimer"/>
</dbReference>
<dbReference type="OrthoDB" id="1884189at2759"/>
<proteinExistence type="predicted"/>
<protein>
    <submittedName>
        <fullName evidence="6">Putative transcription factor ZF-HD family</fullName>
    </submittedName>
</protein>
<dbReference type="PROSITE" id="PS51523">
    <property type="entry name" value="ZF_HD_DIMER"/>
    <property type="match status" value="1"/>
</dbReference>
<dbReference type="AlphaFoldDB" id="A0A6A4QWU3"/>
<evidence type="ECO:0000256" key="1">
    <source>
        <dbReference type="ARBA" id="ARBA00022723"/>
    </source>
</evidence>
<evidence type="ECO:0000256" key="4">
    <source>
        <dbReference type="SAM" id="MobiDB-lite"/>
    </source>
</evidence>
<keyword evidence="7" id="KW-1185">Reference proteome</keyword>
<keyword evidence="2" id="KW-0863">Zinc-finger</keyword>
<dbReference type="PANTHER" id="PTHR31948:SF156">
    <property type="entry name" value="ZF-HD DIMERIZATION-TYPE DOMAIN-CONTAINING PROTEIN"/>
    <property type="match status" value="1"/>
</dbReference>
<gene>
    <name evidence="6" type="ORF">Lalb_Chr02g0146881</name>
</gene>
<organism evidence="6 7">
    <name type="scientific">Lupinus albus</name>
    <name type="common">White lupine</name>
    <name type="synonym">Lupinus termis</name>
    <dbReference type="NCBI Taxonomy" id="3870"/>
    <lineage>
        <taxon>Eukaryota</taxon>
        <taxon>Viridiplantae</taxon>
        <taxon>Streptophyta</taxon>
        <taxon>Embryophyta</taxon>
        <taxon>Tracheophyta</taxon>
        <taxon>Spermatophyta</taxon>
        <taxon>Magnoliopsida</taxon>
        <taxon>eudicotyledons</taxon>
        <taxon>Gunneridae</taxon>
        <taxon>Pentapetalae</taxon>
        <taxon>rosids</taxon>
        <taxon>fabids</taxon>
        <taxon>Fabales</taxon>
        <taxon>Fabaceae</taxon>
        <taxon>Papilionoideae</taxon>
        <taxon>50 kb inversion clade</taxon>
        <taxon>genistoids sensu lato</taxon>
        <taxon>core genistoids</taxon>
        <taxon>Genisteae</taxon>
        <taxon>Lupinus</taxon>
    </lineage>
</organism>
<dbReference type="Pfam" id="PF04770">
    <property type="entry name" value="ZF-HD_dimer"/>
    <property type="match status" value="1"/>
</dbReference>
<dbReference type="PANTHER" id="PTHR31948">
    <property type="entry name" value="ZINC-FINGER HOMEODOMAIN PROTEIN 2"/>
    <property type="match status" value="1"/>
</dbReference>
<feature type="domain" description="ZF-HD dimerization-type" evidence="5">
    <location>
        <begin position="65"/>
        <end position="118"/>
    </location>
</feature>
<dbReference type="Proteomes" id="UP000447434">
    <property type="component" value="Chromosome 2"/>
</dbReference>